<proteinExistence type="predicted"/>
<gene>
    <name evidence="1" type="ORF">ACFOYY_39725</name>
</gene>
<keyword evidence="2" id="KW-1185">Reference proteome</keyword>
<sequence length="120" mass="12953">MVTHAGVPDLWALDRIEEVASPYHDWVPQDEPVLSENVVLRAETDGVEIVRAGAVAGRIRGVSWSAAFAEHLAVRPPLTAGDLARRLSVPFPQLADALMTLERFGVVRTALAERCSRGGA</sequence>
<evidence type="ECO:0000313" key="1">
    <source>
        <dbReference type="EMBL" id="MFC3986315.1"/>
    </source>
</evidence>
<accession>A0ABV8FF74</accession>
<protein>
    <submittedName>
        <fullName evidence="1">Uncharacterized protein</fullName>
    </submittedName>
</protein>
<name>A0ABV8FF74_9ACTN</name>
<evidence type="ECO:0000313" key="2">
    <source>
        <dbReference type="Proteomes" id="UP001595698"/>
    </source>
</evidence>
<comment type="caution">
    <text evidence="1">The sequence shown here is derived from an EMBL/GenBank/DDBJ whole genome shotgun (WGS) entry which is preliminary data.</text>
</comment>
<organism evidence="1 2">
    <name type="scientific">Streptosporangium jomthongense</name>
    <dbReference type="NCBI Taxonomy" id="1193683"/>
    <lineage>
        <taxon>Bacteria</taxon>
        <taxon>Bacillati</taxon>
        <taxon>Actinomycetota</taxon>
        <taxon>Actinomycetes</taxon>
        <taxon>Streptosporangiales</taxon>
        <taxon>Streptosporangiaceae</taxon>
        <taxon>Streptosporangium</taxon>
    </lineage>
</organism>
<reference evidence="2" key="1">
    <citation type="journal article" date="2019" name="Int. J. Syst. Evol. Microbiol.">
        <title>The Global Catalogue of Microorganisms (GCM) 10K type strain sequencing project: providing services to taxonomists for standard genome sequencing and annotation.</title>
        <authorList>
            <consortium name="The Broad Institute Genomics Platform"/>
            <consortium name="The Broad Institute Genome Sequencing Center for Infectious Disease"/>
            <person name="Wu L."/>
            <person name="Ma J."/>
        </authorList>
    </citation>
    <scope>NUCLEOTIDE SEQUENCE [LARGE SCALE GENOMIC DNA]</scope>
    <source>
        <strain evidence="2">TBRC 7912</strain>
    </source>
</reference>
<dbReference type="RefSeq" id="WP_386196473.1">
    <property type="nucleotide sequence ID" value="NZ_JBHSBC010000053.1"/>
</dbReference>
<dbReference type="Proteomes" id="UP001595698">
    <property type="component" value="Unassembled WGS sequence"/>
</dbReference>
<dbReference type="EMBL" id="JBHSBC010000053">
    <property type="protein sequence ID" value="MFC3986315.1"/>
    <property type="molecule type" value="Genomic_DNA"/>
</dbReference>